<dbReference type="Gene3D" id="1.20.1720.10">
    <property type="entry name" value="Multidrug resistance protein D"/>
    <property type="match status" value="1"/>
</dbReference>
<dbReference type="Pfam" id="PF07690">
    <property type="entry name" value="MFS_1"/>
    <property type="match status" value="1"/>
</dbReference>
<feature type="transmembrane region" description="Helical" evidence="6">
    <location>
        <begin position="1385"/>
        <end position="1404"/>
    </location>
</feature>
<evidence type="ECO:0000256" key="6">
    <source>
        <dbReference type="SAM" id="Phobius"/>
    </source>
</evidence>
<feature type="transmembrane region" description="Helical" evidence="6">
    <location>
        <begin position="154"/>
        <end position="173"/>
    </location>
</feature>
<dbReference type="SUPFAM" id="SSF103473">
    <property type="entry name" value="MFS general substrate transporter"/>
    <property type="match status" value="1"/>
</dbReference>
<dbReference type="OMA" id="RFPKKQY"/>
<dbReference type="InterPro" id="IPR018820">
    <property type="entry name" value="BRE4-related_DUF2421"/>
</dbReference>
<dbReference type="VEuPathDB" id="FungiDB:ACLA_013490"/>
<dbReference type="InterPro" id="IPR018823">
    <property type="entry name" value="ArAE_2_N"/>
</dbReference>
<dbReference type="InterPro" id="IPR049453">
    <property type="entry name" value="Memb_transporter_dom"/>
</dbReference>
<dbReference type="PANTHER" id="PTHR37994:SF4">
    <property type="entry name" value="ER TRANSPORTER 6TM N-TERMINAL DOMAIN-CONTAINING PROTEIN-RELATED"/>
    <property type="match status" value="1"/>
</dbReference>
<dbReference type="GO" id="GO:0016020">
    <property type="term" value="C:membrane"/>
    <property type="evidence" value="ECO:0007669"/>
    <property type="project" value="UniProtKB-SubCell"/>
</dbReference>
<feature type="transmembrane region" description="Helical" evidence="6">
    <location>
        <begin position="1085"/>
        <end position="1110"/>
    </location>
</feature>
<dbReference type="eggNOG" id="KOG4711">
    <property type="taxonomic scope" value="Eukaryota"/>
</dbReference>
<dbReference type="InterPro" id="IPR036259">
    <property type="entry name" value="MFS_trans_sf"/>
</dbReference>
<dbReference type="InterPro" id="IPR011701">
    <property type="entry name" value="MFS"/>
</dbReference>
<feature type="compositionally biased region" description="Low complexity" evidence="5">
    <location>
        <begin position="1"/>
        <end position="14"/>
    </location>
</feature>
<dbReference type="PROSITE" id="PS50850">
    <property type="entry name" value="MFS"/>
    <property type="match status" value="1"/>
</dbReference>
<dbReference type="HOGENOM" id="CLU_247387_0_0_1"/>
<evidence type="ECO:0000256" key="4">
    <source>
        <dbReference type="ARBA" id="ARBA00023136"/>
    </source>
</evidence>
<feature type="region of interest" description="Disordered" evidence="5">
    <location>
        <begin position="1"/>
        <end position="32"/>
    </location>
</feature>
<feature type="transmembrane region" description="Helical" evidence="6">
    <location>
        <begin position="1244"/>
        <end position="1265"/>
    </location>
</feature>
<dbReference type="PANTHER" id="PTHR37994">
    <property type="entry name" value="ARAE_2_N DOMAIN-CONTAINING PROTEIN-RELATED"/>
    <property type="match status" value="1"/>
</dbReference>
<feature type="transmembrane region" description="Helical" evidence="6">
    <location>
        <begin position="108"/>
        <end position="128"/>
    </location>
</feature>
<dbReference type="eggNOG" id="KOG0254">
    <property type="taxonomic scope" value="Eukaryota"/>
</dbReference>
<dbReference type="RefSeq" id="XP_001274339.1">
    <property type="nucleotide sequence ID" value="XM_001274338.1"/>
</dbReference>
<dbReference type="EMBL" id="DS027049">
    <property type="protein sequence ID" value="EAW12913.1"/>
    <property type="molecule type" value="Genomic_DNA"/>
</dbReference>
<dbReference type="Proteomes" id="UP000006701">
    <property type="component" value="Unassembled WGS sequence"/>
</dbReference>
<feature type="region of interest" description="Disordered" evidence="5">
    <location>
        <begin position="426"/>
        <end position="454"/>
    </location>
</feature>
<keyword evidence="9" id="KW-1185">Reference proteome</keyword>
<feature type="transmembrane region" description="Helical" evidence="6">
    <location>
        <begin position="180"/>
        <end position="198"/>
    </location>
</feature>
<dbReference type="Pfam" id="PF10334">
    <property type="entry name" value="BRE4"/>
    <property type="match status" value="1"/>
</dbReference>
<feature type="transmembrane region" description="Helical" evidence="6">
    <location>
        <begin position="1122"/>
        <end position="1141"/>
    </location>
</feature>
<reference evidence="8 9" key="1">
    <citation type="journal article" date="2008" name="PLoS Genet.">
        <title>Genomic islands in the pathogenic filamentous fungus Aspergillus fumigatus.</title>
        <authorList>
            <person name="Fedorova N.D."/>
            <person name="Khaldi N."/>
            <person name="Joardar V.S."/>
            <person name="Maiti R."/>
            <person name="Amedeo P."/>
            <person name="Anderson M.J."/>
            <person name="Crabtree J."/>
            <person name="Silva J.C."/>
            <person name="Badger J.H."/>
            <person name="Albarraq A."/>
            <person name="Angiuoli S."/>
            <person name="Bussey H."/>
            <person name="Bowyer P."/>
            <person name="Cotty P.J."/>
            <person name="Dyer P.S."/>
            <person name="Egan A."/>
            <person name="Galens K."/>
            <person name="Fraser-Liggett C.M."/>
            <person name="Haas B.J."/>
            <person name="Inman J.M."/>
            <person name="Kent R."/>
            <person name="Lemieux S."/>
            <person name="Malavazi I."/>
            <person name="Orvis J."/>
            <person name="Roemer T."/>
            <person name="Ronning C.M."/>
            <person name="Sundaram J.P."/>
            <person name="Sutton G."/>
            <person name="Turner G."/>
            <person name="Venter J.C."/>
            <person name="White O.R."/>
            <person name="Whitty B.R."/>
            <person name="Youngman P."/>
            <person name="Wolfe K.H."/>
            <person name="Goldman G.H."/>
            <person name="Wortman J.R."/>
            <person name="Jiang B."/>
            <person name="Denning D.W."/>
            <person name="Nierman W.C."/>
        </authorList>
    </citation>
    <scope>NUCLEOTIDE SEQUENCE [LARGE SCALE GENOMIC DNA]</scope>
    <source>
        <strain evidence="9">ATCC 1007 / CBS 513.65 / DSM 816 / NCTC 3887 / NRRL 1</strain>
    </source>
</reference>
<evidence type="ECO:0000256" key="5">
    <source>
        <dbReference type="SAM" id="MobiDB-lite"/>
    </source>
</evidence>
<evidence type="ECO:0000256" key="1">
    <source>
        <dbReference type="ARBA" id="ARBA00004141"/>
    </source>
</evidence>
<dbReference type="GeneID" id="4706293"/>
<evidence type="ECO:0000313" key="8">
    <source>
        <dbReference type="EMBL" id="EAW12913.1"/>
    </source>
</evidence>
<gene>
    <name evidence="8" type="ORF">ACLA_013490</name>
</gene>
<feature type="transmembrane region" description="Helical" evidence="6">
    <location>
        <begin position="1486"/>
        <end position="1512"/>
    </location>
</feature>
<evidence type="ECO:0000259" key="7">
    <source>
        <dbReference type="PROSITE" id="PS50850"/>
    </source>
</evidence>
<feature type="transmembrane region" description="Helical" evidence="6">
    <location>
        <begin position="1549"/>
        <end position="1568"/>
    </location>
</feature>
<feature type="transmembrane region" description="Helical" evidence="6">
    <location>
        <begin position="79"/>
        <end position="96"/>
    </location>
</feature>
<keyword evidence="3 6" id="KW-1133">Transmembrane helix</keyword>
<feature type="transmembrane region" description="Helical" evidence="6">
    <location>
        <begin position="638"/>
        <end position="655"/>
    </location>
</feature>
<accession>A1CAZ5</accession>
<feature type="transmembrane region" description="Helical" evidence="6">
    <location>
        <begin position="1310"/>
        <end position="1333"/>
    </location>
</feature>
<dbReference type="GO" id="GO:0022857">
    <property type="term" value="F:transmembrane transporter activity"/>
    <property type="evidence" value="ECO:0007669"/>
    <property type="project" value="InterPro"/>
</dbReference>
<feature type="transmembrane region" description="Helical" evidence="6">
    <location>
        <begin position="740"/>
        <end position="757"/>
    </location>
</feature>
<protein>
    <submittedName>
        <fullName evidence="8">MFS transporter, putative</fullName>
    </submittedName>
</protein>
<feature type="transmembrane region" description="Helical" evidence="6">
    <location>
        <begin position="690"/>
        <end position="709"/>
    </location>
</feature>
<feature type="transmembrane region" description="Helical" evidence="6">
    <location>
        <begin position="777"/>
        <end position="801"/>
    </location>
</feature>
<feature type="transmembrane region" description="Helical" evidence="6">
    <location>
        <begin position="1220"/>
        <end position="1238"/>
    </location>
</feature>
<evidence type="ECO:0000313" key="9">
    <source>
        <dbReference type="Proteomes" id="UP000006701"/>
    </source>
</evidence>
<feature type="transmembrane region" description="Helical" evidence="6">
    <location>
        <begin position="218"/>
        <end position="236"/>
    </location>
</feature>
<name>A1CAZ5_ASPCL</name>
<evidence type="ECO:0000256" key="2">
    <source>
        <dbReference type="ARBA" id="ARBA00022692"/>
    </source>
</evidence>
<feature type="transmembrane region" description="Helical" evidence="6">
    <location>
        <begin position="1178"/>
        <end position="1199"/>
    </location>
</feature>
<proteinExistence type="predicted"/>
<feature type="transmembrane region" description="Helical" evidence="6">
    <location>
        <begin position="1416"/>
        <end position="1437"/>
    </location>
</feature>
<keyword evidence="2 6" id="KW-0812">Transmembrane</keyword>
<feature type="transmembrane region" description="Helical" evidence="6">
    <location>
        <begin position="1443"/>
        <end position="1465"/>
    </location>
</feature>
<dbReference type="Pfam" id="PF10337">
    <property type="entry name" value="ArAE_2_N"/>
    <property type="match status" value="1"/>
</dbReference>
<sequence>MASRVSSRQSTFSSNYSHNDEPDEKKEKKRWSPRQMVKNIWSKLDLDGRTAILMMKGALPPTISIAICQADPVASRFSTIGYLIGIISVLGFAIMPRAKFIQMMILDVLAVCIATAFALLMMFCSVRARQHTQSAADAASISSSNPIANEYNSSASAVSGVLLFFQLFLVHSFRAHYQQFQFPAIIYSIIANITASYAPRLPTMAAGIALVRNLLEASLIGLAITTGVSLLIYPITSRQIVLKQMASYIGNLRVALKAHSTYFETLEHDDMFGRTETYDETVEKVTKKGKVYSPEAQAIRTAIHKITDLHGKLHADLTFAKREFAIGKLGPDDLQDIFRHLRQVMIPVVGLSFTVDIFQRLSEYNRWNEPIDPTMAEIPDIVRSRVVHAWNEIMRAVHDPFASIIETIDGGLEHISLSLCLTKPTKNPAEKQNASQDGVDDIEASAEAPPSPGEEEYAAYYEKKLNDFRVAKRLALRAWSEEKGIKLPPDFFERPPSELPDLDDVLLDRSAVGRDRSRRQLYLFLYMEQLLYSTGHTVLDFIQFADVKVKSGKLSNSRLIIPGAKRILKWMRSVLQAGDSHEDDHLGDIHTENHVLQLGEAYRHRKDPEHLPPETVFQKIGDKIRVIPWLLRKQESSYGFRVACATMTIYIVALLHDTQTFFIQQRLVWAMIMVNISMSPTSGQSIFGFVLRLIGTVIAMVLSFLAWYIPGEKTPGVIVFVWVFISCAFYVPIKLFRFRVIGIITIITTTMIVGYELQVRKVGQQVATSNGQNYYPIYLLAPYRLATVAGGIAVAFFWTFFPFPISEHSVLRQNLGASLYLLANYYSIIHETVSARLRGDEGDLALKTSAGRRLQKARGKVFSKQMLMLNGLRTFAEFQRWEVPVGGKFPKKRYDAIISSIENIVSYLSLLGYASDTLLQLSDNPSSMDSVWLNDFKRLVSSARVTTHEVTSVLCLLSASITNRQPLPPYLKTPRPYSFTKRLEALDKDILSIKHIAEPGFATFSVLQISTRCIVGDVERLMRLQMGAESIYTDYTDDSSRYYYKPRRDFHSFDGDTLSFAETVDLSVTECNHEGMEWKPLVKDWLVLTCVSILTLMEAFDTTMVIPIIPGLSSALEEPLGSALWLSTSYLLASTAGQAFSSMLAEIIGHGPLLLAAVVLSTIGTGVCGGALQLPELVAGRFIQGIGGGGVTSISLLCLAENIPDRHLFRFSGYVAQMRLVGTVLGPVMGSLISEYIAWRGAFYSSFVCCALGMLVIPFAVDLRGRRGTSPRKLLEMDWLGAVLTLLGTGCLLIGISWGGTSYPWNDWQVLTPLTLGVSAIVILGLHEVYVATQPFYVMREFRNLPILMIYTGSFLHGFTILYQFQNLTTYFIFVRLLPPSLTGLSLICMPALALPTFILIGKLRILDRCNLLPWIVRIGWTLITLTTGCLVVLTPATPTANWVSILIAAGIGHGSLIAGYHFCLPPAPVSREYDDDQEERSVNPTSALLMCSLFRTLGMCIATTVSGAIFLNHMSAELKGRFLGGGGASLAPGQGGVLDSACTASLQFLWLVLTGVASLGGVSSLFIRATR</sequence>
<dbReference type="KEGG" id="act:ACLA_013490"/>
<evidence type="ECO:0000256" key="3">
    <source>
        <dbReference type="ARBA" id="ARBA00022989"/>
    </source>
</evidence>
<feature type="transmembrane region" description="Helical" evidence="6">
    <location>
        <begin position="1345"/>
        <end position="1365"/>
    </location>
</feature>
<dbReference type="OrthoDB" id="2274698at2759"/>
<feature type="domain" description="Major facilitator superfamily (MFS) profile" evidence="7">
    <location>
        <begin position="1087"/>
        <end position="1572"/>
    </location>
</feature>
<feature type="transmembrane region" description="Helical" evidence="6">
    <location>
        <begin position="715"/>
        <end position="733"/>
    </location>
</feature>
<dbReference type="InterPro" id="IPR020846">
    <property type="entry name" value="MFS_dom"/>
</dbReference>
<feature type="transmembrane region" description="Helical" evidence="6">
    <location>
        <begin position="1277"/>
        <end position="1298"/>
    </location>
</feature>
<keyword evidence="4 6" id="KW-0472">Membrane</keyword>
<comment type="subcellular location">
    <subcellularLocation>
        <location evidence="1">Membrane</location>
        <topology evidence="1">Multi-pass membrane protein</topology>
    </subcellularLocation>
</comment>
<feature type="transmembrane region" description="Helical" evidence="6">
    <location>
        <begin position="1153"/>
        <end position="1172"/>
    </location>
</feature>
<organism evidence="8 9">
    <name type="scientific">Aspergillus clavatus (strain ATCC 1007 / CBS 513.65 / DSM 816 / NCTC 3887 / NRRL 1 / QM 1276 / 107)</name>
    <dbReference type="NCBI Taxonomy" id="344612"/>
    <lineage>
        <taxon>Eukaryota</taxon>
        <taxon>Fungi</taxon>
        <taxon>Dikarya</taxon>
        <taxon>Ascomycota</taxon>
        <taxon>Pezizomycotina</taxon>
        <taxon>Eurotiomycetes</taxon>
        <taxon>Eurotiomycetidae</taxon>
        <taxon>Eurotiales</taxon>
        <taxon>Aspergillaceae</taxon>
        <taxon>Aspergillus</taxon>
        <taxon>Aspergillus subgen. Fumigati</taxon>
    </lineage>
</organism>
<dbReference type="Pfam" id="PF13515">
    <property type="entry name" value="FUSC_2"/>
    <property type="match status" value="1"/>
</dbReference>